<dbReference type="GO" id="GO:0004674">
    <property type="term" value="F:protein serine/threonine kinase activity"/>
    <property type="evidence" value="ECO:0007669"/>
    <property type="project" value="UniProtKB-KW"/>
</dbReference>
<evidence type="ECO:0000256" key="3">
    <source>
        <dbReference type="ARBA" id="ARBA00022553"/>
    </source>
</evidence>
<comment type="caution">
    <text evidence="18">The sequence shown here is derived from an EMBL/GenBank/DDBJ whole genome shotgun (WGS) entry which is preliminary data.</text>
</comment>
<name>A0A7J9DVG7_9ROSI</name>
<evidence type="ECO:0000256" key="15">
    <source>
        <dbReference type="ARBA" id="ARBA00047951"/>
    </source>
</evidence>
<evidence type="ECO:0000256" key="1">
    <source>
        <dbReference type="ARBA" id="ARBA00004479"/>
    </source>
</evidence>
<dbReference type="Proteomes" id="UP000593568">
    <property type="component" value="Unassembled WGS sequence"/>
</dbReference>
<evidence type="ECO:0000259" key="17">
    <source>
        <dbReference type="PROSITE" id="PS50011"/>
    </source>
</evidence>
<dbReference type="FunFam" id="3.30.200.20:FF:000043">
    <property type="entry name" value="Wall-associated receptor kinase 2"/>
    <property type="match status" value="1"/>
</dbReference>
<dbReference type="PROSITE" id="PS00108">
    <property type="entry name" value="PROTEIN_KINASE_ST"/>
    <property type="match status" value="1"/>
</dbReference>
<dbReference type="Gene3D" id="1.10.510.10">
    <property type="entry name" value="Transferase(Phosphotransferase) domain 1"/>
    <property type="match status" value="1"/>
</dbReference>
<evidence type="ECO:0000256" key="11">
    <source>
        <dbReference type="ARBA" id="ARBA00023136"/>
    </source>
</evidence>
<evidence type="ECO:0000256" key="7">
    <source>
        <dbReference type="ARBA" id="ARBA00022741"/>
    </source>
</evidence>
<evidence type="ECO:0000256" key="16">
    <source>
        <dbReference type="SAM" id="SignalP"/>
    </source>
</evidence>
<comment type="subcellular location">
    <subcellularLocation>
        <location evidence="1">Membrane</location>
        <topology evidence="1">Single-pass type I membrane protein</topology>
    </subcellularLocation>
</comment>
<evidence type="ECO:0000256" key="12">
    <source>
        <dbReference type="ARBA" id="ARBA00023157"/>
    </source>
</evidence>
<reference evidence="18 19" key="1">
    <citation type="journal article" date="2019" name="Genome Biol. Evol.">
        <title>Insights into the evolution of the New World diploid cottons (Gossypium, subgenus Houzingenia) based on genome sequencing.</title>
        <authorList>
            <person name="Grover C.E."/>
            <person name="Arick M.A. 2nd"/>
            <person name="Thrash A."/>
            <person name="Conover J.L."/>
            <person name="Sanders W.S."/>
            <person name="Peterson D.G."/>
            <person name="Frelichowski J.E."/>
            <person name="Scheffler J.A."/>
            <person name="Scheffler B.E."/>
            <person name="Wendel J.F."/>
        </authorList>
    </citation>
    <scope>NUCLEOTIDE SEQUENCE [LARGE SCALE GENOMIC DNA]</scope>
    <source>
        <strain evidence="18">8</strain>
        <tissue evidence="18">Leaf</tissue>
    </source>
</reference>
<dbReference type="SUPFAM" id="SSF56112">
    <property type="entry name" value="Protein kinase-like (PK-like)"/>
    <property type="match status" value="1"/>
</dbReference>
<dbReference type="GO" id="GO:0007166">
    <property type="term" value="P:cell surface receptor signaling pathway"/>
    <property type="evidence" value="ECO:0007669"/>
    <property type="project" value="InterPro"/>
</dbReference>
<accession>A0A7J9DVG7</accession>
<organism evidence="18 19">
    <name type="scientific">Gossypium trilobum</name>
    <dbReference type="NCBI Taxonomy" id="34281"/>
    <lineage>
        <taxon>Eukaryota</taxon>
        <taxon>Viridiplantae</taxon>
        <taxon>Streptophyta</taxon>
        <taxon>Embryophyta</taxon>
        <taxon>Tracheophyta</taxon>
        <taxon>Spermatophyta</taxon>
        <taxon>Magnoliopsida</taxon>
        <taxon>eudicotyledons</taxon>
        <taxon>Gunneridae</taxon>
        <taxon>Pentapetalae</taxon>
        <taxon>rosids</taxon>
        <taxon>malvids</taxon>
        <taxon>Malvales</taxon>
        <taxon>Malvaceae</taxon>
        <taxon>Malvoideae</taxon>
        <taxon>Gossypium</taxon>
    </lineage>
</organism>
<dbReference type="FunFam" id="1.10.510.10:FF:000084">
    <property type="entry name" value="Wall-associated receptor kinase 2"/>
    <property type="match status" value="1"/>
</dbReference>
<dbReference type="InterPro" id="IPR008271">
    <property type="entry name" value="Ser/Thr_kinase_AS"/>
</dbReference>
<dbReference type="PANTHER" id="PTHR27005">
    <property type="entry name" value="WALL-ASSOCIATED RECEPTOR KINASE-LIKE 21"/>
    <property type="match status" value="1"/>
</dbReference>
<dbReference type="PROSITE" id="PS50011">
    <property type="entry name" value="PROTEIN_KINASE_DOM"/>
    <property type="match status" value="1"/>
</dbReference>
<evidence type="ECO:0000256" key="13">
    <source>
        <dbReference type="ARBA" id="ARBA00023180"/>
    </source>
</evidence>
<evidence type="ECO:0000313" key="18">
    <source>
        <dbReference type="EMBL" id="MBA0764729.1"/>
    </source>
</evidence>
<keyword evidence="9" id="KW-0067">ATP-binding</keyword>
<dbReference type="GO" id="GO:0030247">
    <property type="term" value="F:polysaccharide binding"/>
    <property type="evidence" value="ECO:0007669"/>
    <property type="project" value="InterPro"/>
</dbReference>
<keyword evidence="6 16" id="KW-0732">Signal</keyword>
<dbReference type="Gene3D" id="3.30.200.20">
    <property type="entry name" value="Phosphorylase Kinase, domain 1"/>
    <property type="match status" value="1"/>
</dbReference>
<sequence length="1302" mass="146324">MGICMVFYFILQLPWLIRAASSDCHETCGSVVIRYPFGIRTGCYYNPWFRVTCNQTTNGPKPFISRINLELLHHFPKTGDTVFVNNPVIYLNCDNKGNNGTTSSASVNLQGSPFFFSSRFNRLGSVGCGYLAAIFHDNLTDPIASCLQQRCSDQTSEFSLYRRRGTTFTTCYAPISEDIISYTASVTEVINTGPESNRCKSVFINYNNYLVSYLSEMKDVAVSDFFRGISIRTTHVPAVLEWNPCDLGAELCALANRFNGCLRRCGKVDIPYPFGIEDGCYMHEWFRVTCNETIDGSKLYISSFNQQLLNVSVLQGTATINNSITYSNCRKEDGDTDGVSINLKGTPFLFSTEYNIFMSVGCGSLTTFSYSLKDEYPVRACIQPICANFLASDISCSTDLPSDLSSFAANMKEIYPSNDTKSCGSAFMVDHRYLDSLETISSKNTTLTHVPTTLQWSTPKRGLCFTSGSHTFFYEDREYSWKNLSQSYLCVCTKYISVDKNLFTDSCQGLDESHCDKEYRYCYMLCVDAFGSNCSSSTSCPDGYEYSDERDMCMRISYDPSFFSKKNSQKLSIIIGCSTSIGTVFALLGTWRLYKVLERRKDIKLKHKYFKRNGGLLLQQRFSNNDGNVENIHVFASNVLEKATDYYNDNRILGRGGQGTVYKGMLTDGSIVAIKKPILMEEKILDEKKLEQFINEVILLSQINHRNVVKLLGCCLETKVPLLVCEFIPNGTLYQLIHEPNEEFPLNWEMRLRITSEIANALSYLHSAASVPIYHRDIKSSNILLDDKYRAKVSDFGTSKSIALEKTHVTTRVQGTFGYLDPEYFRSSQFTEKSDVYSFGVVLVEVLTGQKPVFSTQSEDEVRSLVAFFLLSMQNDSLFEVLDRTVKDGPKTEIEAFAKLAKRCLNLNGKKRPTMKQVALELEWIRSPAEADAIEQCADEDSDIDDPIELSATDSCSTSGLILNDSIGGTLTVIRFHLEVGYPDGDCRTGMPFWIILLFLVSDVGCYSLISENLISYTASAAKVINPGRKRCTTAFITYIDFRMSRSKDVSTADTVNFSDISINTTHVPAVLEWNLYDLEAAQCLEGTLPYLQLGCVRRCGNFDIPYPFGIEVGCYMNEWFRVTCNETIDGPKLYTSSINLQLLNVSVLQGTATINNSITYFNCRKEDGDTDGVSIKLKGTPFLFSTEYNIFMSVGCGSLTTFSYSLTDEYPFRACLQPICANFVTSNVNCTTDVPFDLISFAVNMKGIYPSNASRRSCRSAFIVDHRQDREYCWTSLSLSYLRVFTWGNNGNINISTDICK</sequence>
<keyword evidence="2" id="KW-0723">Serine/threonine-protein kinase</keyword>
<comment type="catalytic activity">
    <reaction evidence="15">
        <text>L-threonyl-[protein] + ATP = O-phospho-L-threonyl-[protein] + ADP + H(+)</text>
        <dbReference type="Rhea" id="RHEA:46608"/>
        <dbReference type="Rhea" id="RHEA-COMP:11060"/>
        <dbReference type="Rhea" id="RHEA-COMP:11605"/>
        <dbReference type="ChEBI" id="CHEBI:15378"/>
        <dbReference type="ChEBI" id="CHEBI:30013"/>
        <dbReference type="ChEBI" id="CHEBI:30616"/>
        <dbReference type="ChEBI" id="CHEBI:61977"/>
        <dbReference type="ChEBI" id="CHEBI:456216"/>
    </reaction>
</comment>
<keyword evidence="4" id="KW-0808">Transferase</keyword>
<evidence type="ECO:0000256" key="4">
    <source>
        <dbReference type="ARBA" id="ARBA00022679"/>
    </source>
</evidence>
<proteinExistence type="predicted"/>
<keyword evidence="13" id="KW-0325">Glycoprotein</keyword>
<dbReference type="CDD" id="cd14066">
    <property type="entry name" value="STKc_IRAK"/>
    <property type="match status" value="1"/>
</dbReference>
<keyword evidence="12" id="KW-1015">Disulfide bond</keyword>
<dbReference type="GO" id="GO:0005886">
    <property type="term" value="C:plasma membrane"/>
    <property type="evidence" value="ECO:0007669"/>
    <property type="project" value="TreeGrafter"/>
</dbReference>
<dbReference type="EMBL" id="JABEZW010000005">
    <property type="protein sequence ID" value="MBA0764729.1"/>
    <property type="molecule type" value="Genomic_DNA"/>
</dbReference>
<dbReference type="GO" id="GO:0005524">
    <property type="term" value="F:ATP binding"/>
    <property type="evidence" value="ECO:0007669"/>
    <property type="project" value="UniProtKB-KW"/>
</dbReference>
<keyword evidence="7" id="KW-0547">Nucleotide-binding</keyword>
<keyword evidence="19" id="KW-1185">Reference proteome</keyword>
<keyword evidence="3" id="KW-0597">Phosphoprotein</keyword>
<dbReference type="Pfam" id="PF13947">
    <property type="entry name" value="GUB_WAK_bind"/>
    <property type="match status" value="3"/>
</dbReference>
<keyword evidence="10" id="KW-1133">Transmembrane helix</keyword>
<keyword evidence="8" id="KW-0418">Kinase</keyword>
<evidence type="ECO:0000256" key="14">
    <source>
        <dbReference type="ARBA" id="ARBA00047558"/>
    </source>
</evidence>
<evidence type="ECO:0000256" key="9">
    <source>
        <dbReference type="ARBA" id="ARBA00022840"/>
    </source>
</evidence>
<evidence type="ECO:0000256" key="6">
    <source>
        <dbReference type="ARBA" id="ARBA00022729"/>
    </source>
</evidence>
<protein>
    <recommendedName>
        <fullName evidence="17">Protein kinase domain-containing protein</fullName>
    </recommendedName>
</protein>
<dbReference type="InterPro" id="IPR025287">
    <property type="entry name" value="WAK_GUB"/>
</dbReference>
<dbReference type="PANTHER" id="PTHR27005:SF432">
    <property type="entry name" value="WALL-ASSOCIATED RECEPTOR KINASE-LIKE 6"/>
    <property type="match status" value="1"/>
</dbReference>
<evidence type="ECO:0000256" key="10">
    <source>
        <dbReference type="ARBA" id="ARBA00022989"/>
    </source>
</evidence>
<evidence type="ECO:0000313" key="19">
    <source>
        <dbReference type="Proteomes" id="UP000593568"/>
    </source>
</evidence>
<keyword evidence="5" id="KW-0812">Transmembrane</keyword>
<gene>
    <name evidence="18" type="ORF">Gotri_014022</name>
</gene>
<comment type="catalytic activity">
    <reaction evidence="14">
        <text>L-seryl-[protein] + ATP = O-phospho-L-seryl-[protein] + ADP + H(+)</text>
        <dbReference type="Rhea" id="RHEA:17989"/>
        <dbReference type="Rhea" id="RHEA-COMP:9863"/>
        <dbReference type="Rhea" id="RHEA-COMP:11604"/>
        <dbReference type="ChEBI" id="CHEBI:15378"/>
        <dbReference type="ChEBI" id="CHEBI:29999"/>
        <dbReference type="ChEBI" id="CHEBI:30616"/>
        <dbReference type="ChEBI" id="CHEBI:83421"/>
        <dbReference type="ChEBI" id="CHEBI:456216"/>
    </reaction>
</comment>
<dbReference type="SMART" id="SM00220">
    <property type="entry name" value="S_TKc"/>
    <property type="match status" value="1"/>
</dbReference>
<dbReference type="InterPro" id="IPR000719">
    <property type="entry name" value="Prot_kinase_dom"/>
</dbReference>
<feature type="chain" id="PRO_5029494282" description="Protein kinase domain-containing protein" evidence="16">
    <location>
        <begin position="20"/>
        <end position="1302"/>
    </location>
</feature>
<feature type="non-terminal residue" evidence="18">
    <location>
        <position position="1302"/>
    </location>
</feature>
<dbReference type="Pfam" id="PF00069">
    <property type="entry name" value="Pkinase"/>
    <property type="match status" value="1"/>
</dbReference>
<evidence type="ECO:0000256" key="2">
    <source>
        <dbReference type="ARBA" id="ARBA00022527"/>
    </source>
</evidence>
<dbReference type="InterPro" id="IPR045274">
    <property type="entry name" value="WAK-like"/>
</dbReference>
<evidence type="ECO:0000256" key="5">
    <source>
        <dbReference type="ARBA" id="ARBA00022692"/>
    </source>
</evidence>
<keyword evidence="11" id="KW-0472">Membrane</keyword>
<feature type="signal peptide" evidence="16">
    <location>
        <begin position="1"/>
        <end position="19"/>
    </location>
</feature>
<feature type="domain" description="Protein kinase" evidence="17">
    <location>
        <begin position="647"/>
        <end position="925"/>
    </location>
</feature>
<evidence type="ECO:0000256" key="8">
    <source>
        <dbReference type="ARBA" id="ARBA00022777"/>
    </source>
</evidence>
<dbReference type="InterPro" id="IPR011009">
    <property type="entry name" value="Kinase-like_dom_sf"/>
</dbReference>